<sequence>MEDCLNLVLKKYKAAPDQTRSNYHNHKIVKVSSTPKGEQAAPWIEEAEADMGLAILATMEGGEEGEAPTEGVVKKKPPPRPTSRL</sequence>
<comment type="caution">
    <text evidence="2">The sequence shown here is derived from an EMBL/GenBank/DDBJ whole genome shotgun (WGS) entry which is preliminary data.</text>
</comment>
<evidence type="ECO:0000313" key="2">
    <source>
        <dbReference type="EMBL" id="KAJ1194781.1"/>
    </source>
</evidence>
<evidence type="ECO:0000256" key="1">
    <source>
        <dbReference type="SAM" id="MobiDB-lite"/>
    </source>
</evidence>
<organism evidence="2 3">
    <name type="scientific">Pleurodeles waltl</name>
    <name type="common">Iberian ribbed newt</name>
    <dbReference type="NCBI Taxonomy" id="8319"/>
    <lineage>
        <taxon>Eukaryota</taxon>
        <taxon>Metazoa</taxon>
        <taxon>Chordata</taxon>
        <taxon>Craniata</taxon>
        <taxon>Vertebrata</taxon>
        <taxon>Euteleostomi</taxon>
        <taxon>Amphibia</taxon>
        <taxon>Batrachia</taxon>
        <taxon>Caudata</taxon>
        <taxon>Salamandroidea</taxon>
        <taxon>Salamandridae</taxon>
        <taxon>Pleurodelinae</taxon>
        <taxon>Pleurodeles</taxon>
    </lineage>
</organism>
<protein>
    <submittedName>
        <fullName evidence="2">Uncharacterized protein</fullName>
    </submittedName>
</protein>
<gene>
    <name evidence="2" type="ORF">NDU88_004067</name>
</gene>
<dbReference type="AlphaFoldDB" id="A0AAV7V1W3"/>
<keyword evidence="3" id="KW-1185">Reference proteome</keyword>
<feature type="region of interest" description="Disordered" evidence="1">
    <location>
        <begin position="61"/>
        <end position="85"/>
    </location>
</feature>
<accession>A0AAV7V1W3</accession>
<dbReference type="Proteomes" id="UP001066276">
    <property type="component" value="Chromosome 2_2"/>
</dbReference>
<proteinExistence type="predicted"/>
<reference evidence="2" key="1">
    <citation type="journal article" date="2022" name="bioRxiv">
        <title>Sequencing and chromosome-scale assembly of the giantPleurodeles waltlgenome.</title>
        <authorList>
            <person name="Brown T."/>
            <person name="Elewa A."/>
            <person name="Iarovenko S."/>
            <person name="Subramanian E."/>
            <person name="Araus A.J."/>
            <person name="Petzold A."/>
            <person name="Susuki M."/>
            <person name="Suzuki K.-i.T."/>
            <person name="Hayashi T."/>
            <person name="Toyoda A."/>
            <person name="Oliveira C."/>
            <person name="Osipova E."/>
            <person name="Leigh N.D."/>
            <person name="Simon A."/>
            <person name="Yun M.H."/>
        </authorList>
    </citation>
    <scope>NUCLEOTIDE SEQUENCE</scope>
    <source>
        <strain evidence="2">20211129_DDA</strain>
        <tissue evidence="2">Liver</tissue>
    </source>
</reference>
<dbReference type="EMBL" id="JANPWB010000004">
    <property type="protein sequence ID" value="KAJ1194781.1"/>
    <property type="molecule type" value="Genomic_DNA"/>
</dbReference>
<evidence type="ECO:0000313" key="3">
    <source>
        <dbReference type="Proteomes" id="UP001066276"/>
    </source>
</evidence>
<name>A0AAV7V1W3_PLEWA</name>